<reference evidence="1" key="1">
    <citation type="journal article" date="2020" name="Nature">
        <title>Giant virus diversity and host interactions through global metagenomics.</title>
        <authorList>
            <person name="Schulz F."/>
            <person name="Roux S."/>
            <person name="Paez-Espino D."/>
            <person name="Jungbluth S."/>
            <person name="Walsh D.A."/>
            <person name="Denef V.J."/>
            <person name="McMahon K.D."/>
            <person name="Konstantinidis K.T."/>
            <person name="Eloe-Fadrosh E.A."/>
            <person name="Kyrpides N.C."/>
            <person name="Woyke T."/>
        </authorList>
    </citation>
    <scope>NUCLEOTIDE SEQUENCE</scope>
    <source>
        <strain evidence="1">GVMAG-S-1101164-105</strain>
    </source>
</reference>
<evidence type="ECO:0000313" key="1">
    <source>
        <dbReference type="EMBL" id="QHU09486.1"/>
    </source>
</evidence>
<sequence>MKFCQVCRYYMYLTVQEGGGAVRLCRNCGNTEEEEKGTLVSETLVKERTSEGYKILLNEFTRQDPTLPHRNTIKCPRGDCASNGGGAEKDVIYIKYDAENLKYLYICNVCGEQWRSRTA</sequence>
<proteinExistence type="predicted"/>
<name>A0A6C0JXE7_9ZZZZ</name>
<evidence type="ECO:0008006" key="2">
    <source>
        <dbReference type="Google" id="ProtNLM"/>
    </source>
</evidence>
<organism evidence="1">
    <name type="scientific">viral metagenome</name>
    <dbReference type="NCBI Taxonomy" id="1070528"/>
    <lineage>
        <taxon>unclassified sequences</taxon>
        <taxon>metagenomes</taxon>
        <taxon>organismal metagenomes</taxon>
    </lineage>
</organism>
<accession>A0A6C0JXE7</accession>
<dbReference type="EMBL" id="MN740737">
    <property type="protein sequence ID" value="QHU09486.1"/>
    <property type="molecule type" value="Genomic_DNA"/>
</dbReference>
<dbReference type="AlphaFoldDB" id="A0A6C0JXE7"/>
<protein>
    <recommendedName>
        <fullName evidence="2">DNA-directed RNA polymerase M/15kDa subunit domain-containing protein</fullName>
    </recommendedName>
</protein>
<dbReference type="Gene3D" id="2.20.25.10">
    <property type="match status" value="1"/>
</dbReference>